<comment type="similarity">
    <text evidence="3 10">Belongs to the cytochrome P450 family.</text>
</comment>
<dbReference type="HOGENOM" id="CLU_001570_25_0_1"/>
<keyword evidence="6 10" id="KW-0560">Oxidoreductase</keyword>
<comment type="cofactor">
    <cofactor evidence="1 9">
        <name>heme</name>
        <dbReference type="ChEBI" id="CHEBI:30413"/>
    </cofactor>
</comment>
<dbReference type="Proteomes" id="UP000030669">
    <property type="component" value="Unassembled WGS sequence"/>
</dbReference>
<dbReference type="PANTHER" id="PTHR24305">
    <property type="entry name" value="CYTOCHROME P450"/>
    <property type="match status" value="1"/>
</dbReference>
<dbReference type="GeneID" id="19302778"/>
<evidence type="ECO:0000313" key="12">
    <source>
        <dbReference type="Proteomes" id="UP000030669"/>
    </source>
</evidence>
<dbReference type="SUPFAM" id="SSF48264">
    <property type="entry name" value="Cytochrome P450"/>
    <property type="match status" value="1"/>
</dbReference>
<dbReference type="GO" id="GO:0004497">
    <property type="term" value="F:monooxygenase activity"/>
    <property type="evidence" value="ECO:0007669"/>
    <property type="project" value="UniProtKB-KW"/>
</dbReference>
<dbReference type="GO" id="GO:0016705">
    <property type="term" value="F:oxidoreductase activity, acting on paired donors, with incorporation or reduction of molecular oxygen"/>
    <property type="evidence" value="ECO:0007669"/>
    <property type="project" value="InterPro"/>
</dbReference>
<dbReference type="Pfam" id="PF00067">
    <property type="entry name" value="p450"/>
    <property type="match status" value="1"/>
</dbReference>
<evidence type="ECO:0000256" key="4">
    <source>
        <dbReference type="ARBA" id="ARBA00022617"/>
    </source>
</evidence>
<keyword evidence="4 9" id="KW-0349">Heme</keyword>
<dbReference type="PRINTS" id="PR00463">
    <property type="entry name" value="EP450I"/>
</dbReference>
<dbReference type="eggNOG" id="KOG0157">
    <property type="taxonomic scope" value="Eukaryota"/>
</dbReference>
<sequence length="516" mass="58242">MFVSALVVVSVFFAISRVLAYITALKRVSHMPGLRCALAPMAFPGAIFPTTFWNPGLLWPWEWRKSAYQQFQAHTISCVPFLSGPPSIYTSSVEVAKQIFSPRLEIWKDPHANEILSIWGDNVLSSNHDMHKRHRRVAGSAFNGDTYNMVMQETANLYYEMMECEDWSTSPTVTITAINGYMSKFTLGVISRCGFGIPFPWKGSTKVDGMTFYEALIVVAKSSIVRIATPRWAYKLPIRKLHDVEKAFSTLSVFMDDLIRTRKEEFAHDDVASKTRQDLFTKLVAASGSANEKNKLDDQELIGNVFTFLFAGHETTSHSLSAILAMLALHPEEQDILFAHIIEVLGDDRVPTPAQVDAMYKVLACFQETVRMFPSAALLTRDTTDVITLNLPEEDGVKPVVVEAGVRLVVDMIGMHHNPQLFPDPERFMPSRWYDSCDSDLTFFGMGHRICLGKKFAMVEAVTFLALFFREWKVEPVLADGETLAQWQERTMQMGMRGLAFGVRDVPLKLNKRRNA</sequence>
<evidence type="ECO:0000256" key="10">
    <source>
        <dbReference type="RuleBase" id="RU000461"/>
    </source>
</evidence>
<feature type="binding site" description="axial binding residue" evidence="9">
    <location>
        <position position="451"/>
    </location>
    <ligand>
        <name>heme</name>
        <dbReference type="ChEBI" id="CHEBI:30413"/>
    </ligand>
    <ligandPart>
        <name>Fe</name>
        <dbReference type="ChEBI" id="CHEBI:18248"/>
    </ligandPart>
</feature>
<dbReference type="RefSeq" id="XP_007870894.1">
    <property type="nucleotide sequence ID" value="XM_007872703.1"/>
</dbReference>
<dbReference type="PRINTS" id="PR00385">
    <property type="entry name" value="P450"/>
</dbReference>
<evidence type="ECO:0000256" key="6">
    <source>
        <dbReference type="ARBA" id="ARBA00023002"/>
    </source>
</evidence>
<dbReference type="OMA" id="DETIEEW"/>
<dbReference type="KEGG" id="gtr:GLOTRDRAFT_133732"/>
<dbReference type="PANTHER" id="PTHR24305:SF166">
    <property type="entry name" value="CYTOCHROME P450 12A4, MITOCHONDRIAL-RELATED"/>
    <property type="match status" value="1"/>
</dbReference>
<dbReference type="OrthoDB" id="1470350at2759"/>
<dbReference type="InterPro" id="IPR017972">
    <property type="entry name" value="Cyt_P450_CS"/>
</dbReference>
<evidence type="ECO:0000256" key="5">
    <source>
        <dbReference type="ARBA" id="ARBA00022723"/>
    </source>
</evidence>
<keyword evidence="12" id="KW-1185">Reference proteome</keyword>
<evidence type="ECO:0000313" key="11">
    <source>
        <dbReference type="EMBL" id="EPQ50621.1"/>
    </source>
</evidence>
<comment type="pathway">
    <text evidence="2">Secondary metabolite biosynthesis.</text>
</comment>
<dbReference type="InterPro" id="IPR002401">
    <property type="entry name" value="Cyt_P450_E_grp-I"/>
</dbReference>
<keyword evidence="5 9" id="KW-0479">Metal-binding</keyword>
<dbReference type="PROSITE" id="PS00086">
    <property type="entry name" value="CYTOCHROME_P450"/>
    <property type="match status" value="1"/>
</dbReference>
<evidence type="ECO:0000256" key="9">
    <source>
        <dbReference type="PIRSR" id="PIRSR602401-1"/>
    </source>
</evidence>
<reference evidence="11 12" key="1">
    <citation type="journal article" date="2012" name="Science">
        <title>The Paleozoic origin of enzymatic lignin decomposition reconstructed from 31 fungal genomes.</title>
        <authorList>
            <person name="Floudas D."/>
            <person name="Binder M."/>
            <person name="Riley R."/>
            <person name="Barry K."/>
            <person name="Blanchette R.A."/>
            <person name="Henrissat B."/>
            <person name="Martinez A.T."/>
            <person name="Otillar R."/>
            <person name="Spatafora J.W."/>
            <person name="Yadav J.S."/>
            <person name="Aerts A."/>
            <person name="Benoit I."/>
            <person name="Boyd A."/>
            <person name="Carlson A."/>
            <person name="Copeland A."/>
            <person name="Coutinho P.M."/>
            <person name="de Vries R.P."/>
            <person name="Ferreira P."/>
            <person name="Findley K."/>
            <person name="Foster B."/>
            <person name="Gaskell J."/>
            <person name="Glotzer D."/>
            <person name="Gorecki P."/>
            <person name="Heitman J."/>
            <person name="Hesse C."/>
            <person name="Hori C."/>
            <person name="Igarashi K."/>
            <person name="Jurgens J.A."/>
            <person name="Kallen N."/>
            <person name="Kersten P."/>
            <person name="Kohler A."/>
            <person name="Kuees U."/>
            <person name="Kumar T.K.A."/>
            <person name="Kuo A."/>
            <person name="LaButti K."/>
            <person name="Larrondo L.F."/>
            <person name="Lindquist E."/>
            <person name="Ling A."/>
            <person name="Lombard V."/>
            <person name="Lucas S."/>
            <person name="Lundell T."/>
            <person name="Martin R."/>
            <person name="McLaughlin D.J."/>
            <person name="Morgenstern I."/>
            <person name="Morin E."/>
            <person name="Murat C."/>
            <person name="Nagy L.G."/>
            <person name="Nolan M."/>
            <person name="Ohm R.A."/>
            <person name="Patyshakuliyeva A."/>
            <person name="Rokas A."/>
            <person name="Ruiz-Duenas F.J."/>
            <person name="Sabat G."/>
            <person name="Salamov A."/>
            <person name="Samejima M."/>
            <person name="Schmutz J."/>
            <person name="Slot J.C."/>
            <person name="St John F."/>
            <person name="Stenlid J."/>
            <person name="Sun H."/>
            <person name="Sun S."/>
            <person name="Syed K."/>
            <person name="Tsang A."/>
            <person name="Wiebenga A."/>
            <person name="Young D."/>
            <person name="Pisabarro A."/>
            <person name="Eastwood D.C."/>
            <person name="Martin F."/>
            <person name="Cullen D."/>
            <person name="Grigoriev I.V."/>
            <person name="Hibbett D.S."/>
        </authorList>
    </citation>
    <scope>NUCLEOTIDE SEQUENCE [LARGE SCALE GENOMIC DNA]</scope>
    <source>
        <strain evidence="11 12">ATCC 11539</strain>
    </source>
</reference>
<dbReference type="GO" id="GO:0020037">
    <property type="term" value="F:heme binding"/>
    <property type="evidence" value="ECO:0007669"/>
    <property type="project" value="InterPro"/>
</dbReference>
<gene>
    <name evidence="11" type="ORF">GLOTRDRAFT_133732</name>
</gene>
<dbReference type="GO" id="GO:0005506">
    <property type="term" value="F:iron ion binding"/>
    <property type="evidence" value="ECO:0007669"/>
    <property type="project" value="InterPro"/>
</dbReference>
<dbReference type="InterPro" id="IPR001128">
    <property type="entry name" value="Cyt_P450"/>
</dbReference>
<dbReference type="STRING" id="670483.S7PS42"/>
<dbReference type="InterPro" id="IPR050121">
    <property type="entry name" value="Cytochrome_P450_monoxygenase"/>
</dbReference>
<evidence type="ECO:0000256" key="3">
    <source>
        <dbReference type="ARBA" id="ARBA00010617"/>
    </source>
</evidence>
<evidence type="ECO:0000256" key="1">
    <source>
        <dbReference type="ARBA" id="ARBA00001971"/>
    </source>
</evidence>
<evidence type="ECO:0000256" key="8">
    <source>
        <dbReference type="ARBA" id="ARBA00023033"/>
    </source>
</evidence>
<dbReference type="InterPro" id="IPR036396">
    <property type="entry name" value="Cyt_P450_sf"/>
</dbReference>
<dbReference type="Gene3D" id="1.10.630.10">
    <property type="entry name" value="Cytochrome P450"/>
    <property type="match status" value="1"/>
</dbReference>
<keyword evidence="7 9" id="KW-0408">Iron</keyword>
<protein>
    <submittedName>
        <fullName evidence="11">Cytochrome P450</fullName>
    </submittedName>
</protein>
<name>S7PS42_GLOTA</name>
<evidence type="ECO:0000256" key="2">
    <source>
        <dbReference type="ARBA" id="ARBA00005179"/>
    </source>
</evidence>
<organism evidence="11 12">
    <name type="scientific">Gloeophyllum trabeum (strain ATCC 11539 / FP-39264 / Madison 617)</name>
    <name type="common">Brown rot fungus</name>
    <dbReference type="NCBI Taxonomy" id="670483"/>
    <lineage>
        <taxon>Eukaryota</taxon>
        <taxon>Fungi</taxon>
        <taxon>Dikarya</taxon>
        <taxon>Basidiomycota</taxon>
        <taxon>Agaricomycotina</taxon>
        <taxon>Agaricomycetes</taxon>
        <taxon>Gloeophyllales</taxon>
        <taxon>Gloeophyllaceae</taxon>
        <taxon>Gloeophyllum</taxon>
    </lineage>
</organism>
<proteinExistence type="inferred from homology"/>
<evidence type="ECO:0000256" key="7">
    <source>
        <dbReference type="ARBA" id="ARBA00023004"/>
    </source>
</evidence>
<keyword evidence="8 10" id="KW-0503">Monooxygenase</keyword>
<accession>S7PS42</accession>
<dbReference type="EMBL" id="KB469314">
    <property type="protein sequence ID" value="EPQ50621.1"/>
    <property type="molecule type" value="Genomic_DNA"/>
</dbReference>
<dbReference type="AlphaFoldDB" id="S7PS42"/>